<keyword evidence="2" id="KW-0472">Membrane</keyword>
<dbReference type="AlphaFoldDB" id="A0A2W5B393"/>
<dbReference type="Proteomes" id="UP000249451">
    <property type="component" value="Unassembled WGS sequence"/>
</dbReference>
<feature type="compositionally biased region" description="Polar residues" evidence="1">
    <location>
        <begin position="151"/>
        <end position="172"/>
    </location>
</feature>
<feature type="compositionally biased region" description="Acidic residues" evidence="1">
    <location>
        <begin position="202"/>
        <end position="213"/>
    </location>
</feature>
<evidence type="ECO:0000256" key="2">
    <source>
        <dbReference type="SAM" id="Phobius"/>
    </source>
</evidence>
<protein>
    <submittedName>
        <fullName evidence="3">Uncharacterized protein</fullName>
    </submittedName>
</protein>
<evidence type="ECO:0000313" key="4">
    <source>
        <dbReference type="Proteomes" id="UP000249451"/>
    </source>
</evidence>
<reference evidence="3 4" key="1">
    <citation type="submission" date="2017-11" db="EMBL/GenBank/DDBJ databases">
        <title>Infants hospitalized years apart are colonized by the same room-sourced microbial strains.</title>
        <authorList>
            <person name="Brooks B."/>
            <person name="Olm M.R."/>
            <person name="Firek B.A."/>
            <person name="Baker R."/>
            <person name="Thomas B.C."/>
            <person name="Morowitz M.J."/>
            <person name="Banfield J.F."/>
        </authorList>
    </citation>
    <scope>NUCLEOTIDE SEQUENCE [LARGE SCALE GENOMIC DNA]</scope>
    <source>
        <strain evidence="3">S2_012_000_R3_87</strain>
    </source>
</reference>
<organism evidence="3 4">
    <name type="scientific">Corynebacterium urealyticum</name>
    <dbReference type="NCBI Taxonomy" id="43771"/>
    <lineage>
        <taxon>Bacteria</taxon>
        <taxon>Bacillati</taxon>
        <taxon>Actinomycetota</taxon>
        <taxon>Actinomycetes</taxon>
        <taxon>Mycobacteriales</taxon>
        <taxon>Corynebacteriaceae</taxon>
        <taxon>Corynebacterium</taxon>
    </lineage>
</organism>
<gene>
    <name evidence="3" type="ORF">DI609_07470</name>
</gene>
<dbReference type="EMBL" id="QFNY01000166">
    <property type="protein sequence ID" value="PZO99867.1"/>
    <property type="molecule type" value="Genomic_DNA"/>
</dbReference>
<keyword evidence="2" id="KW-1133">Transmembrane helix</keyword>
<feature type="compositionally biased region" description="Acidic residues" evidence="1">
    <location>
        <begin position="81"/>
        <end position="101"/>
    </location>
</feature>
<evidence type="ECO:0000313" key="3">
    <source>
        <dbReference type="EMBL" id="PZO99867.1"/>
    </source>
</evidence>
<accession>A0A2W5B393</accession>
<comment type="caution">
    <text evidence="3">The sequence shown here is derived from an EMBL/GenBank/DDBJ whole genome shotgun (WGS) entry which is preliminary data.</text>
</comment>
<name>A0A2W5B393_9CORY</name>
<feature type="region of interest" description="Disordered" evidence="1">
    <location>
        <begin position="150"/>
        <end position="298"/>
    </location>
</feature>
<keyword evidence="2" id="KW-0812">Transmembrane</keyword>
<feature type="region of interest" description="Disordered" evidence="1">
    <location>
        <begin position="1"/>
        <end position="117"/>
    </location>
</feature>
<proteinExistence type="predicted"/>
<feature type="compositionally biased region" description="Polar residues" evidence="1">
    <location>
        <begin position="40"/>
        <end position="60"/>
    </location>
</feature>
<evidence type="ECO:0000256" key="1">
    <source>
        <dbReference type="SAM" id="MobiDB-lite"/>
    </source>
</evidence>
<feature type="transmembrane region" description="Helical" evidence="2">
    <location>
        <begin position="122"/>
        <end position="144"/>
    </location>
</feature>
<feature type="compositionally biased region" description="Gly residues" evidence="1">
    <location>
        <begin position="272"/>
        <end position="298"/>
    </location>
</feature>
<sequence>MTTPGNSERDVARSSTPATDAEMSEATTDGATPAPHEPTENTPQDSTQGDADTDPNNGTTVEREDANADTAASPDAGDSPEATDADATDTDQNPEELDEDDRPWRENLASDMKSPMGKLPTWGWMAIILTVAVIAAIAFGILFMGKAKTTAEANESPTGTITPSRPAATTTSKYERDPNAGAPNAGYVDPGYVDPGYYEPTPEPEETSTEPSEETTSKAPSSKRKPSSNTPKPPTQGDNGNPEPKPNPGGGNNDGNEGVVPDPGDVIDRLTGGDGGTGGGNRGGGNNDGAETGNGGRN</sequence>